<feature type="transmembrane region" description="Helical" evidence="4">
    <location>
        <begin position="164"/>
        <end position="184"/>
    </location>
</feature>
<dbReference type="Gene3D" id="3.40.50.10490">
    <property type="entry name" value="Glucose-6-phosphate isomerase like protein, domain 1"/>
    <property type="match status" value="2"/>
</dbReference>
<keyword evidence="4" id="KW-0472">Membrane</keyword>
<dbReference type="AlphaFoldDB" id="A0A1W1CY99"/>
<dbReference type="SUPFAM" id="SSF53697">
    <property type="entry name" value="SIS domain"/>
    <property type="match status" value="1"/>
</dbReference>
<dbReference type="GO" id="GO:0051156">
    <property type="term" value="P:glucose 6-phosphate metabolic process"/>
    <property type="evidence" value="ECO:0007669"/>
    <property type="project" value="TreeGrafter"/>
</dbReference>
<evidence type="ECO:0000313" key="5">
    <source>
        <dbReference type="EMBL" id="SFV70695.1"/>
    </source>
</evidence>
<protein>
    <submittedName>
        <fullName evidence="5">Glucose-6-phosphate isomerase</fullName>
        <ecNumber evidence="5">5.3.1.9</ecNumber>
    </submittedName>
</protein>
<dbReference type="InterPro" id="IPR001672">
    <property type="entry name" value="G6P_Isomerase"/>
</dbReference>
<dbReference type="GO" id="GO:0097367">
    <property type="term" value="F:carbohydrate derivative binding"/>
    <property type="evidence" value="ECO:0007669"/>
    <property type="project" value="InterPro"/>
</dbReference>
<keyword evidence="2" id="KW-0324">Glycolysis</keyword>
<organism evidence="5">
    <name type="scientific">hydrothermal vent metagenome</name>
    <dbReference type="NCBI Taxonomy" id="652676"/>
    <lineage>
        <taxon>unclassified sequences</taxon>
        <taxon>metagenomes</taxon>
        <taxon>ecological metagenomes</taxon>
    </lineage>
</organism>
<dbReference type="EC" id="5.3.1.9" evidence="5"/>
<gene>
    <name evidence="5" type="ORF">MNB_SM-5-507</name>
</gene>
<dbReference type="PANTHER" id="PTHR11469:SF1">
    <property type="entry name" value="GLUCOSE-6-PHOSPHATE ISOMERASE"/>
    <property type="match status" value="1"/>
</dbReference>
<sequence>MNYKHNFNPSISDKDVFAQIVKEQEEIGYYKLPFQDTTAFKEYAKEVKQTNVVVIGIGGSSLGTYAIYKYLKHSRDLSKKLFFLETTDPIDIKSKLENIDLKDTLFIVISKSGTTVETVSIFKYINSLVKCDASNTVVVTEYDSKLNAYAKIHRMKRFEIPKNVGGRFSVFSAVGLLPLAIVGIDIDELLRGAKETYNDFFGGMWSESKKLETNQRLLKKARFLVEYKNSFNVNVLFSYSSRLEGFNKWYIQLWGESLGKIDINNTHQGLTPVGIIGPIDQHSFLQLIIQGRRDKTVTVIKVENFDNDLKIPAITLDGLEELDYLNDLEFSSLINSQADATIESINAVGDIPCDVITIEGVCESSIASLMYEYELLTSLVGKFMYINAYDQPGVESGKIILKKKLSCAKVEK</sequence>
<dbReference type="PRINTS" id="PR00662">
    <property type="entry name" value="G6PISOMERASE"/>
</dbReference>
<dbReference type="InterPro" id="IPR035476">
    <property type="entry name" value="SIS_PGI_1"/>
</dbReference>
<dbReference type="NCBIfam" id="NF003016">
    <property type="entry name" value="PRK03868.1"/>
    <property type="match status" value="1"/>
</dbReference>
<dbReference type="GO" id="GO:0006094">
    <property type="term" value="P:gluconeogenesis"/>
    <property type="evidence" value="ECO:0007669"/>
    <property type="project" value="UniProtKB-KW"/>
</dbReference>
<reference evidence="5" key="1">
    <citation type="submission" date="2016-10" db="EMBL/GenBank/DDBJ databases">
        <authorList>
            <person name="de Groot N.N."/>
        </authorList>
    </citation>
    <scope>NUCLEOTIDE SEQUENCE</scope>
</reference>
<dbReference type="PROSITE" id="PS51463">
    <property type="entry name" value="P_GLUCOSE_ISOMERASE_3"/>
    <property type="match status" value="1"/>
</dbReference>
<accession>A0A1W1CY99</accession>
<keyword evidence="3 5" id="KW-0413">Isomerase</keyword>
<keyword evidence="4" id="KW-0812">Transmembrane</keyword>
<dbReference type="InterPro" id="IPR046348">
    <property type="entry name" value="SIS_dom_sf"/>
</dbReference>
<evidence type="ECO:0000256" key="1">
    <source>
        <dbReference type="ARBA" id="ARBA00022432"/>
    </source>
</evidence>
<proteinExistence type="inferred from homology"/>
<dbReference type="GO" id="GO:0004347">
    <property type="term" value="F:glucose-6-phosphate isomerase activity"/>
    <property type="evidence" value="ECO:0007669"/>
    <property type="project" value="UniProtKB-EC"/>
</dbReference>
<dbReference type="EMBL" id="FPHH01000156">
    <property type="protein sequence ID" value="SFV70695.1"/>
    <property type="molecule type" value="Genomic_DNA"/>
</dbReference>
<evidence type="ECO:0000256" key="3">
    <source>
        <dbReference type="ARBA" id="ARBA00023235"/>
    </source>
</evidence>
<dbReference type="InterPro" id="IPR035482">
    <property type="entry name" value="SIS_PGI_2"/>
</dbReference>
<dbReference type="HAMAP" id="MF_00473">
    <property type="entry name" value="G6P_isomerase"/>
    <property type="match status" value="1"/>
</dbReference>
<keyword evidence="4" id="KW-1133">Transmembrane helix</keyword>
<dbReference type="CDD" id="cd05015">
    <property type="entry name" value="SIS_PGI_1"/>
    <property type="match status" value="1"/>
</dbReference>
<dbReference type="Pfam" id="PF00342">
    <property type="entry name" value="PGI"/>
    <property type="match status" value="1"/>
</dbReference>
<dbReference type="GO" id="GO:0005829">
    <property type="term" value="C:cytosol"/>
    <property type="evidence" value="ECO:0007669"/>
    <property type="project" value="TreeGrafter"/>
</dbReference>
<dbReference type="PANTHER" id="PTHR11469">
    <property type="entry name" value="GLUCOSE-6-PHOSPHATE ISOMERASE"/>
    <property type="match status" value="1"/>
</dbReference>
<evidence type="ECO:0000256" key="2">
    <source>
        <dbReference type="ARBA" id="ARBA00023152"/>
    </source>
</evidence>
<name>A0A1W1CY99_9ZZZZ</name>
<dbReference type="GO" id="GO:0006096">
    <property type="term" value="P:glycolytic process"/>
    <property type="evidence" value="ECO:0007669"/>
    <property type="project" value="UniProtKB-KW"/>
</dbReference>
<dbReference type="CDD" id="cd05016">
    <property type="entry name" value="SIS_PGI_2"/>
    <property type="match status" value="1"/>
</dbReference>
<keyword evidence="1" id="KW-0312">Gluconeogenesis</keyword>
<dbReference type="GO" id="GO:0048029">
    <property type="term" value="F:monosaccharide binding"/>
    <property type="evidence" value="ECO:0007669"/>
    <property type="project" value="TreeGrafter"/>
</dbReference>
<evidence type="ECO:0000256" key="4">
    <source>
        <dbReference type="SAM" id="Phobius"/>
    </source>
</evidence>